<dbReference type="InterPro" id="IPR018163">
    <property type="entry name" value="Thr/Ala-tRNA-synth_IIc_edit"/>
</dbReference>
<keyword evidence="1" id="KW-0436">Ligase</keyword>
<proteinExistence type="predicted"/>
<name>A0A377Z628_KLEPO</name>
<sequence>MPRAHPAPMALFGEKYDDRVRVLRMGDFSTELCGGLTRRVPAISACSASRQESGTAAGVRRIEAVTGGRRDGHPACAERSAQ</sequence>
<evidence type="ECO:0000313" key="1">
    <source>
        <dbReference type="EMBL" id="STU62696.1"/>
    </source>
</evidence>
<dbReference type="Proteomes" id="UP000255382">
    <property type="component" value="Unassembled WGS sequence"/>
</dbReference>
<dbReference type="SUPFAM" id="SSF55186">
    <property type="entry name" value="ThrRS/AlaRS common domain"/>
    <property type="match status" value="1"/>
</dbReference>
<keyword evidence="1" id="KW-0030">Aminoacyl-tRNA synthetase</keyword>
<gene>
    <name evidence="1" type="primary">alaS_3</name>
    <name evidence="1" type="ORF">NCTC5050_00971</name>
</gene>
<reference evidence="1 2" key="1">
    <citation type="submission" date="2018-06" db="EMBL/GenBank/DDBJ databases">
        <authorList>
            <consortium name="Pathogen Informatics"/>
            <person name="Doyle S."/>
        </authorList>
    </citation>
    <scope>NUCLEOTIDE SEQUENCE [LARGE SCALE GENOMIC DNA]</scope>
    <source>
        <strain evidence="1 2">NCTC5050</strain>
    </source>
</reference>
<dbReference type="AlphaFoldDB" id="A0A377Z628"/>
<accession>A0A377Z628</accession>
<dbReference type="GO" id="GO:0004813">
    <property type="term" value="F:alanine-tRNA ligase activity"/>
    <property type="evidence" value="ECO:0007669"/>
    <property type="project" value="UniProtKB-EC"/>
</dbReference>
<dbReference type="EC" id="6.1.1.7" evidence="1"/>
<protein>
    <submittedName>
        <fullName evidence="1">Alanyl-tRNA synthetase</fullName>
        <ecNumber evidence="1">6.1.1.7</ecNumber>
    </submittedName>
</protein>
<dbReference type="EMBL" id="UGLZ01000004">
    <property type="protein sequence ID" value="STU62696.1"/>
    <property type="molecule type" value="Genomic_DNA"/>
</dbReference>
<dbReference type="Gene3D" id="3.30.980.10">
    <property type="entry name" value="Threonyl-trna Synthetase, Chain A, domain 2"/>
    <property type="match status" value="1"/>
</dbReference>
<organism evidence="1 2">
    <name type="scientific">Klebsiella pneumoniae subsp. ozaenae</name>
    <dbReference type="NCBI Taxonomy" id="574"/>
    <lineage>
        <taxon>Bacteria</taxon>
        <taxon>Pseudomonadati</taxon>
        <taxon>Pseudomonadota</taxon>
        <taxon>Gammaproteobacteria</taxon>
        <taxon>Enterobacterales</taxon>
        <taxon>Enterobacteriaceae</taxon>
        <taxon>Klebsiella/Raoultella group</taxon>
        <taxon>Klebsiella</taxon>
        <taxon>Klebsiella pneumoniae complex</taxon>
    </lineage>
</organism>
<keyword evidence="2" id="KW-1185">Reference proteome</keyword>
<evidence type="ECO:0000313" key="2">
    <source>
        <dbReference type="Proteomes" id="UP000255382"/>
    </source>
</evidence>
<dbReference type="GO" id="GO:0000166">
    <property type="term" value="F:nucleotide binding"/>
    <property type="evidence" value="ECO:0007669"/>
    <property type="project" value="InterPro"/>
</dbReference>